<evidence type="ECO:0000256" key="3">
    <source>
        <dbReference type="ARBA" id="ARBA00022989"/>
    </source>
</evidence>
<feature type="transmembrane region" description="Helical" evidence="5">
    <location>
        <begin position="70"/>
        <end position="93"/>
    </location>
</feature>
<feature type="transmembrane region" description="Helical" evidence="5">
    <location>
        <begin position="171"/>
        <end position="192"/>
    </location>
</feature>
<dbReference type="Gene3D" id="1.20.1420.30">
    <property type="entry name" value="NCX, central ion-binding region"/>
    <property type="match status" value="1"/>
</dbReference>
<evidence type="ECO:0000313" key="8">
    <source>
        <dbReference type="Proteomes" id="UP000034544"/>
    </source>
</evidence>
<keyword evidence="3 5" id="KW-1133">Transmembrane helix</keyword>
<dbReference type="InterPro" id="IPR004837">
    <property type="entry name" value="NaCa_Exmemb"/>
</dbReference>
<feature type="transmembrane region" description="Helical" evidence="5">
    <location>
        <begin position="204"/>
        <end position="227"/>
    </location>
</feature>
<dbReference type="PANTHER" id="PTHR10846:SF8">
    <property type="entry name" value="INNER MEMBRANE PROTEIN YRBG"/>
    <property type="match status" value="1"/>
</dbReference>
<dbReference type="GO" id="GO:0005886">
    <property type="term" value="C:plasma membrane"/>
    <property type="evidence" value="ECO:0007669"/>
    <property type="project" value="TreeGrafter"/>
</dbReference>
<keyword evidence="4 5" id="KW-0472">Membrane</keyword>
<dbReference type="InterPro" id="IPR004481">
    <property type="entry name" value="K/Na/Ca-exchanger"/>
</dbReference>
<dbReference type="GO" id="GO:0006874">
    <property type="term" value="P:intracellular calcium ion homeostasis"/>
    <property type="evidence" value="ECO:0007669"/>
    <property type="project" value="TreeGrafter"/>
</dbReference>
<dbReference type="PANTHER" id="PTHR10846">
    <property type="entry name" value="SODIUM/POTASSIUM/CALCIUM EXCHANGER"/>
    <property type="match status" value="1"/>
</dbReference>
<feature type="domain" description="Sodium/calcium exchanger membrane region" evidence="6">
    <location>
        <begin position="8"/>
        <end position="145"/>
    </location>
</feature>
<sequence length="320" mass="35214">MTILLRVVVYFFMFFMLWLGSGLIFSAVEKASKILKISTFALSFFVLGLLTSIPELAVGVTSVVEHNPQIFVGNLLGGIVVIFLLIIPVLAIFGNGINLSHSMDSKGLLAAMIVCVAPSLLVADKRVGVFEAVLMILLYISTLYIVQRKQNLLEKIETIQTSLTIDRKTHVLNVLKILAGLVIVFFGSEYIVRETISFSEIIKVSPFLLSIVVLSLGTNLPEFLLALRGIRQHKKDVAFGDYIGSASANTLIFGGLVFMNGGTVTLTNNFLQSLVFILIALVCFYFFARSKNTISRKEGIILVIIYACFVALEFWAASRV</sequence>
<comment type="caution">
    <text evidence="7">The sequence shown here is derived from an EMBL/GenBank/DDBJ whole genome shotgun (WGS) entry which is preliminary data.</text>
</comment>
<dbReference type="InterPro" id="IPR044880">
    <property type="entry name" value="NCX_ion-bd_dom_sf"/>
</dbReference>
<name>A0A0G0YB55_UNCKA</name>
<evidence type="ECO:0000256" key="5">
    <source>
        <dbReference type="SAM" id="Phobius"/>
    </source>
</evidence>
<evidence type="ECO:0000256" key="4">
    <source>
        <dbReference type="ARBA" id="ARBA00023136"/>
    </source>
</evidence>
<protein>
    <submittedName>
        <fullName evidence="7">Na+/Ca+ antiporter, CaCA family</fullName>
    </submittedName>
</protein>
<evidence type="ECO:0000259" key="6">
    <source>
        <dbReference type="Pfam" id="PF01699"/>
    </source>
</evidence>
<gene>
    <name evidence="7" type="ORF">UU59_C0020G0004</name>
</gene>
<organism evidence="7 8">
    <name type="scientific">candidate division WWE3 bacterium GW2011_GWE1_41_27</name>
    <dbReference type="NCBI Taxonomy" id="1619131"/>
    <lineage>
        <taxon>Bacteria</taxon>
        <taxon>Katanobacteria</taxon>
    </lineage>
</organism>
<keyword evidence="2 5" id="KW-0812">Transmembrane</keyword>
<feature type="transmembrane region" description="Helical" evidence="5">
    <location>
        <begin position="270"/>
        <end position="288"/>
    </location>
</feature>
<dbReference type="AlphaFoldDB" id="A0A0G0YB55"/>
<feature type="domain" description="Sodium/calcium exchanger membrane region" evidence="6">
    <location>
        <begin position="176"/>
        <end position="314"/>
    </location>
</feature>
<evidence type="ECO:0000313" key="7">
    <source>
        <dbReference type="EMBL" id="KKS06811.1"/>
    </source>
</evidence>
<comment type="subcellular location">
    <subcellularLocation>
        <location evidence="1">Membrane</location>
        <topology evidence="1">Multi-pass membrane protein</topology>
    </subcellularLocation>
</comment>
<feature type="transmembrane region" description="Helical" evidence="5">
    <location>
        <begin position="239"/>
        <end position="258"/>
    </location>
</feature>
<dbReference type="Pfam" id="PF01699">
    <property type="entry name" value="Na_Ca_ex"/>
    <property type="match status" value="2"/>
</dbReference>
<evidence type="ECO:0000256" key="2">
    <source>
        <dbReference type="ARBA" id="ARBA00022692"/>
    </source>
</evidence>
<accession>A0A0G0YB55</accession>
<feature type="transmembrane region" description="Helical" evidence="5">
    <location>
        <begin position="300"/>
        <end position="317"/>
    </location>
</feature>
<proteinExistence type="predicted"/>
<dbReference type="GO" id="GO:0008273">
    <property type="term" value="F:calcium, potassium:sodium antiporter activity"/>
    <property type="evidence" value="ECO:0007669"/>
    <property type="project" value="TreeGrafter"/>
</dbReference>
<feature type="transmembrane region" description="Helical" evidence="5">
    <location>
        <begin position="129"/>
        <end position="146"/>
    </location>
</feature>
<reference evidence="7 8" key="1">
    <citation type="journal article" date="2015" name="Nature">
        <title>rRNA introns, odd ribosomes, and small enigmatic genomes across a large radiation of phyla.</title>
        <authorList>
            <person name="Brown C.T."/>
            <person name="Hug L.A."/>
            <person name="Thomas B.C."/>
            <person name="Sharon I."/>
            <person name="Castelle C.J."/>
            <person name="Singh A."/>
            <person name="Wilkins M.J."/>
            <person name="Williams K.H."/>
            <person name="Banfield J.F."/>
        </authorList>
    </citation>
    <scope>NUCLEOTIDE SEQUENCE [LARGE SCALE GENOMIC DNA]</scope>
</reference>
<dbReference type="GO" id="GO:0005262">
    <property type="term" value="F:calcium channel activity"/>
    <property type="evidence" value="ECO:0007669"/>
    <property type="project" value="TreeGrafter"/>
</dbReference>
<feature type="transmembrane region" description="Helical" evidence="5">
    <location>
        <begin position="6"/>
        <end position="28"/>
    </location>
</feature>
<dbReference type="EMBL" id="LCBF01000020">
    <property type="protein sequence ID" value="KKS06811.1"/>
    <property type="molecule type" value="Genomic_DNA"/>
</dbReference>
<feature type="transmembrane region" description="Helical" evidence="5">
    <location>
        <begin position="40"/>
        <end position="64"/>
    </location>
</feature>
<dbReference type="Proteomes" id="UP000034544">
    <property type="component" value="Unassembled WGS sequence"/>
</dbReference>
<evidence type="ECO:0000256" key="1">
    <source>
        <dbReference type="ARBA" id="ARBA00004141"/>
    </source>
</evidence>